<keyword evidence="4 5" id="KW-0808">Transferase</keyword>
<evidence type="ECO:0000313" key="5">
    <source>
        <dbReference type="EMBL" id="TFD91853.1"/>
    </source>
</evidence>
<evidence type="ECO:0000256" key="3">
    <source>
        <dbReference type="ARBA" id="ARBA00022676"/>
    </source>
</evidence>
<evidence type="ECO:0000256" key="1">
    <source>
        <dbReference type="ARBA" id="ARBA00004776"/>
    </source>
</evidence>
<dbReference type="EMBL" id="SOHM01000013">
    <property type="protein sequence ID" value="TFD91853.1"/>
    <property type="molecule type" value="Genomic_DNA"/>
</dbReference>
<dbReference type="Gene3D" id="3.90.550.10">
    <property type="entry name" value="Spore Coat Polysaccharide Biosynthesis Protein SpsA, Chain A"/>
    <property type="match status" value="1"/>
</dbReference>
<sequence length="338" mass="37110">MTAEAKKRVAVVVPNWNGREMLGECLDSLLAQSHPLTVIVVENGSRDGSWEYLTETYPQVTVIPHSTNLGFAGGVNSGIRLAIADGFEFVGLFNNDAVAAEDWLAELVTAADSNSTVGMVTAKFLSIDGHHLDSTGDFYSSWGIPFARGRGEVASSKYDDDTAVFSASGGASLYRISMLRQIGLFDEDFFAYFEDVDLSFRAQLAGWSVEYVPGSMAFHRISATSGRVKGFAIHQTIKNLPWVLWKNLPIELFPAVFPRFCVAYVSMIFGAVTRGDSRGAAGAVGRSILLLPKKLRQRSAIQRSSVVSAAHIKELMLWDIPPTAERLRGLRDRLVRRR</sequence>
<organism evidence="5 6">
    <name type="scientific">Cryobacterium lactosi</name>
    <dbReference type="NCBI Taxonomy" id="1259202"/>
    <lineage>
        <taxon>Bacteria</taxon>
        <taxon>Bacillati</taxon>
        <taxon>Actinomycetota</taxon>
        <taxon>Actinomycetes</taxon>
        <taxon>Micrococcales</taxon>
        <taxon>Microbacteriaceae</taxon>
        <taxon>Cryobacterium</taxon>
    </lineage>
</organism>
<dbReference type="PANTHER" id="PTHR43179:SF12">
    <property type="entry name" value="GALACTOFURANOSYLTRANSFERASE GLFT2"/>
    <property type="match status" value="1"/>
</dbReference>
<protein>
    <submittedName>
        <fullName evidence="5">Glycosyltransferase family 2 protein</fullName>
    </submittedName>
</protein>
<dbReference type="SUPFAM" id="SSF53448">
    <property type="entry name" value="Nucleotide-diphospho-sugar transferases"/>
    <property type="match status" value="1"/>
</dbReference>
<keyword evidence="3" id="KW-0328">Glycosyltransferase</keyword>
<dbReference type="Proteomes" id="UP000298468">
    <property type="component" value="Unassembled WGS sequence"/>
</dbReference>
<gene>
    <name evidence="5" type="ORF">E3T61_07710</name>
</gene>
<comment type="pathway">
    <text evidence="1">Cell wall biogenesis; cell wall polysaccharide biosynthesis.</text>
</comment>
<dbReference type="GO" id="GO:0016757">
    <property type="term" value="F:glycosyltransferase activity"/>
    <property type="evidence" value="ECO:0007669"/>
    <property type="project" value="UniProtKB-KW"/>
</dbReference>
<name>A0A4V3IXQ1_9MICO</name>
<accession>A0A4V3IXQ1</accession>
<comment type="similarity">
    <text evidence="2">Belongs to the glycosyltransferase 2 family.</text>
</comment>
<keyword evidence="6" id="KW-1185">Reference proteome</keyword>
<comment type="caution">
    <text evidence="5">The sequence shown here is derived from an EMBL/GenBank/DDBJ whole genome shotgun (WGS) entry which is preliminary data.</text>
</comment>
<reference evidence="5 6" key="1">
    <citation type="submission" date="2019-03" db="EMBL/GenBank/DDBJ databases">
        <title>Genomics of glacier-inhabiting Cryobacterium strains.</title>
        <authorList>
            <person name="Liu Q."/>
            <person name="Xin Y.-H."/>
        </authorList>
    </citation>
    <scope>NUCLEOTIDE SEQUENCE [LARGE SCALE GENOMIC DNA]</scope>
    <source>
        <strain evidence="5 6">Sr59</strain>
    </source>
</reference>
<proteinExistence type="inferred from homology"/>
<evidence type="ECO:0000313" key="6">
    <source>
        <dbReference type="Proteomes" id="UP000298468"/>
    </source>
</evidence>
<evidence type="ECO:0000256" key="2">
    <source>
        <dbReference type="ARBA" id="ARBA00006739"/>
    </source>
</evidence>
<dbReference type="CDD" id="cd04186">
    <property type="entry name" value="GT_2_like_c"/>
    <property type="match status" value="1"/>
</dbReference>
<dbReference type="InterPro" id="IPR029044">
    <property type="entry name" value="Nucleotide-diphossugar_trans"/>
</dbReference>
<evidence type="ECO:0000256" key="4">
    <source>
        <dbReference type="ARBA" id="ARBA00022679"/>
    </source>
</evidence>
<dbReference type="RefSeq" id="WP_134640290.1">
    <property type="nucleotide sequence ID" value="NZ_SOHM01000013.1"/>
</dbReference>
<dbReference type="AlphaFoldDB" id="A0A4V3IXQ1"/>
<dbReference type="PANTHER" id="PTHR43179">
    <property type="entry name" value="RHAMNOSYLTRANSFERASE WBBL"/>
    <property type="match status" value="1"/>
</dbReference>
<dbReference type="OrthoDB" id="9771846at2"/>
<dbReference type="Pfam" id="PF13641">
    <property type="entry name" value="Glyco_tranf_2_3"/>
    <property type="match status" value="1"/>
</dbReference>